<organism evidence="12 13">
    <name type="scientific">Mikania micrantha</name>
    <name type="common">bitter vine</name>
    <dbReference type="NCBI Taxonomy" id="192012"/>
    <lineage>
        <taxon>Eukaryota</taxon>
        <taxon>Viridiplantae</taxon>
        <taxon>Streptophyta</taxon>
        <taxon>Embryophyta</taxon>
        <taxon>Tracheophyta</taxon>
        <taxon>Spermatophyta</taxon>
        <taxon>Magnoliopsida</taxon>
        <taxon>eudicotyledons</taxon>
        <taxon>Gunneridae</taxon>
        <taxon>Pentapetalae</taxon>
        <taxon>asterids</taxon>
        <taxon>campanulids</taxon>
        <taxon>Asterales</taxon>
        <taxon>Asteraceae</taxon>
        <taxon>Asteroideae</taxon>
        <taxon>Heliantheae alliance</taxon>
        <taxon>Eupatorieae</taxon>
        <taxon>Mikania</taxon>
    </lineage>
</organism>
<evidence type="ECO:0000256" key="7">
    <source>
        <dbReference type="ARBA" id="ARBA00023288"/>
    </source>
</evidence>
<dbReference type="PANTHER" id="PTHR33021:SF234">
    <property type="entry name" value="EARLY NODULIN-LIKE PROTEIN 7"/>
    <property type="match status" value="1"/>
</dbReference>
<keyword evidence="13" id="KW-1185">Reference proteome</keyword>
<accession>A0A5N6NK16</accession>
<dbReference type="InterPro" id="IPR003245">
    <property type="entry name" value="Phytocyanin_dom"/>
</dbReference>
<evidence type="ECO:0000313" key="12">
    <source>
        <dbReference type="EMBL" id="KAD4889294.1"/>
    </source>
</evidence>
<dbReference type="FunFam" id="2.60.40.420:FF:000010">
    <property type="entry name" value="Early nodulin-like protein 1"/>
    <property type="match status" value="1"/>
</dbReference>
<evidence type="ECO:0000259" key="11">
    <source>
        <dbReference type="PROSITE" id="PS51485"/>
    </source>
</evidence>
<evidence type="ECO:0000256" key="8">
    <source>
        <dbReference type="ARBA" id="ARBA00035011"/>
    </source>
</evidence>
<evidence type="ECO:0000256" key="4">
    <source>
        <dbReference type="ARBA" id="ARBA00023136"/>
    </source>
</evidence>
<keyword evidence="9" id="KW-0812">Transmembrane</keyword>
<evidence type="ECO:0000256" key="2">
    <source>
        <dbReference type="ARBA" id="ARBA00022622"/>
    </source>
</evidence>
<keyword evidence="4 9" id="KW-0472">Membrane</keyword>
<dbReference type="PROSITE" id="PS51485">
    <property type="entry name" value="PHYTOCYANIN"/>
    <property type="match status" value="1"/>
</dbReference>
<feature type="domain" description="Phytocyanin" evidence="11">
    <location>
        <begin position="22"/>
        <end position="124"/>
    </location>
</feature>
<evidence type="ECO:0000256" key="6">
    <source>
        <dbReference type="ARBA" id="ARBA00023180"/>
    </source>
</evidence>
<dbReference type="AlphaFoldDB" id="A0A5N6NK16"/>
<evidence type="ECO:0000256" key="1">
    <source>
        <dbReference type="ARBA" id="ARBA00004609"/>
    </source>
</evidence>
<feature type="transmembrane region" description="Helical" evidence="9">
    <location>
        <begin position="163"/>
        <end position="184"/>
    </location>
</feature>
<comment type="similarity">
    <text evidence="8">Belongs to the early nodulin-like (ENODL) family.</text>
</comment>
<evidence type="ECO:0000313" key="13">
    <source>
        <dbReference type="Proteomes" id="UP000326396"/>
    </source>
</evidence>
<dbReference type="InterPro" id="IPR039391">
    <property type="entry name" value="Phytocyanin-like"/>
</dbReference>
<dbReference type="Pfam" id="PF02298">
    <property type="entry name" value="Cu_bind_like"/>
    <property type="match status" value="1"/>
</dbReference>
<dbReference type="GO" id="GO:0009055">
    <property type="term" value="F:electron transfer activity"/>
    <property type="evidence" value="ECO:0007669"/>
    <property type="project" value="InterPro"/>
</dbReference>
<dbReference type="GO" id="GO:0098552">
    <property type="term" value="C:side of membrane"/>
    <property type="evidence" value="ECO:0007669"/>
    <property type="project" value="UniProtKB-KW"/>
</dbReference>
<protein>
    <recommendedName>
        <fullName evidence="11">Phytocyanin domain-containing protein</fullName>
    </recommendedName>
</protein>
<dbReference type="EMBL" id="SZYD01000011">
    <property type="protein sequence ID" value="KAD4889294.1"/>
    <property type="molecule type" value="Genomic_DNA"/>
</dbReference>
<feature type="signal peptide" evidence="10">
    <location>
        <begin position="1"/>
        <end position="20"/>
    </location>
</feature>
<dbReference type="SUPFAM" id="SSF49503">
    <property type="entry name" value="Cupredoxins"/>
    <property type="match status" value="1"/>
</dbReference>
<dbReference type="PANTHER" id="PTHR33021">
    <property type="entry name" value="BLUE COPPER PROTEIN"/>
    <property type="match status" value="1"/>
</dbReference>
<comment type="caution">
    <text evidence="12">The sequence shown here is derived from an EMBL/GenBank/DDBJ whole genome shotgun (WGS) entry which is preliminary data.</text>
</comment>
<keyword evidence="9" id="KW-1133">Transmembrane helix</keyword>
<keyword evidence="6" id="KW-0325">Glycoprotein</keyword>
<proteinExistence type="inferred from homology"/>
<name>A0A5N6NK16_9ASTR</name>
<gene>
    <name evidence="12" type="ORF">E3N88_21367</name>
</gene>
<evidence type="ECO:0000256" key="3">
    <source>
        <dbReference type="ARBA" id="ARBA00022729"/>
    </source>
</evidence>
<dbReference type="OrthoDB" id="1933543at2759"/>
<comment type="subcellular location">
    <subcellularLocation>
        <location evidence="1">Cell membrane</location>
        <topology evidence="1">Lipid-anchor</topology>
        <topology evidence="1">GPI-anchor</topology>
    </subcellularLocation>
</comment>
<keyword evidence="2" id="KW-0336">GPI-anchor</keyword>
<keyword evidence="3 10" id="KW-0732">Signal</keyword>
<keyword evidence="5" id="KW-1015">Disulfide bond</keyword>
<dbReference type="Gene3D" id="2.60.40.420">
    <property type="entry name" value="Cupredoxins - blue copper proteins"/>
    <property type="match status" value="1"/>
</dbReference>
<feature type="chain" id="PRO_5024383562" description="Phytocyanin domain-containing protein" evidence="10">
    <location>
        <begin position="21"/>
        <end position="186"/>
    </location>
</feature>
<evidence type="ECO:0000256" key="5">
    <source>
        <dbReference type="ARBA" id="ARBA00023157"/>
    </source>
</evidence>
<evidence type="ECO:0000256" key="10">
    <source>
        <dbReference type="SAM" id="SignalP"/>
    </source>
</evidence>
<evidence type="ECO:0000256" key="9">
    <source>
        <dbReference type="SAM" id="Phobius"/>
    </source>
</evidence>
<reference evidence="12 13" key="1">
    <citation type="submission" date="2019-05" db="EMBL/GenBank/DDBJ databases">
        <title>Mikania micrantha, genome provides insights into the molecular mechanism of rapid growth.</title>
        <authorList>
            <person name="Liu B."/>
        </authorList>
    </citation>
    <scope>NUCLEOTIDE SEQUENCE [LARGE SCALE GENOMIC DNA]</scope>
    <source>
        <strain evidence="12">NLD-2019</strain>
        <tissue evidence="12">Leaf</tissue>
    </source>
</reference>
<sequence>MSSFTLTLLFLAIATAAAAAAKEYEVGDAVGWRIPAANETELYTIWASRRRFHIGDSLRFRYSTSSVVQVEKWGFYHCDPSHPISYFNDGNTVVNLDKEGTIYFISGDLDRCNQGQKMIVKVKNGHHFPPSIAYPPRSSYDAMSPSPSQVLGFGASSDSGPAVMVSASVIACFVALAGLGLCMVQL</sequence>
<dbReference type="GO" id="GO:0005886">
    <property type="term" value="C:plasma membrane"/>
    <property type="evidence" value="ECO:0007669"/>
    <property type="project" value="UniProtKB-SubCell"/>
</dbReference>
<dbReference type="InterPro" id="IPR008972">
    <property type="entry name" value="Cupredoxin"/>
</dbReference>
<dbReference type="Proteomes" id="UP000326396">
    <property type="component" value="Linkage Group LG19"/>
</dbReference>
<keyword evidence="7" id="KW-0449">Lipoprotein</keyword>